<dbReference type="RefSeq" id="WP_263593298.1">
    <property type="nucleotide sequence ID" value="NZ_CP107020.1"/>
</dbReference>
<feature type="domain" description="HTH cro/C1-type" evidence="1">
    <location>
        <begin position="17"/>
        <end position="71"/>
    </location>
</feature>
<protein>
    <submittedName>
        <fullName evidence="2">Helix-turn-helix domain-containing protein</fullName>
    </submittedName>
</protein>
<reference evidence="2" key="1">
    <citation type="submission" date="2022-10" db="EMBL/GenBank/DDBJ databases">
        <title>Whole-Genome Sequencing of Brachybacterium huguangmaarense BRM-3, Isolated from Betula schmidtii.</title>
        <authorList>
            <person name="Haam D."/>
        </authorList>
    </citation>
    <scope>NUCLEOTIDE SEQUENCE</scope>
    <source>
        <strain evidence="2">BRM-3</strain>
    </source>
</reference>
<dbReference type="CDD" id="cd00093">
    <property type="entry name" value="HTH_XRE"/>
    <property type="match status" value="1"/>
</dbReference>
<dbReference type="SUPFAM" id="SSF47413">
    <property type="entry name" value="lambda repressor-like DNA-binding domains"/>
    <property type="match status" value="1"/>
</dbReference>
<evidence type="ECO:0000313" key="2">
    <source>
        <dbReference type="EMBL" id="UYG16085.1"/>
    </source>
</evidence>
<dbReference type="InterPro" id="IPR001387">
    <property type="entry name" value="Cro/C1-type_HTH"/>
</dbReference>
<dbReference type="SMART" id="SM00530">
    <property type="entry name" value="HTH_XRE"/>
    <property type="match status" value="1"/>
</dbReference>
<dbReference type="PROSITE" id="PS50943">
    <property type="entry name" value="HTH_CROC1"/>
    <property type="match status" value="1"/>
</dbReference>
<keyword evidence="3" id="KW-1185">Reference proteome</keyword>
<evidence type="ECO:0000259" key="1">
    <source>
        <dbReference type="PROSITE" id="PS50943"/>
    </source>
</evidence>
<evidence type="ECO:0000313" key="3">
    <source>
        <dbReference type="Proteomes" id="UP001164305"/>
    </source>
</evidence>
<dbReference type="EMBL" id="CP107020">
    <property type="protein sequence ID" value="UYG16085.1"/>
    <property type="molecule type" value="Genomic_DNA"/>
</dbReference>
<proteinExistence type="predicted"/>
<gene>
    <name evidence="2" type="ORF">BRM3_10690</name>
</gene>
<dbReference type="Gene3D" id="1.10.260.40">
    <property type="entry name" value="lambda repressor-like DNA-binding domains"/>
    <property type="match status" value="1"/>
</dbReference>
<accession>A0ABY6FYR3</accession>
<dbReference type="InterPro" id="IPR010982">
    <property type="entry name" value="Lambda_DNA-bd_dom_sf"/>
</dbReference>
<name>A0ABY6FYR3_9MICO</name>
<dbReference type="Proteomes" id="UP001164305">
    <property type="component" value="Chromosome"/>
</dbReference>
<dbReference type="Pfam" id="PF13560">
    <property type="entry name" value="HTH_31"/>
    <property type="match status" value="1"/>
</dbReference>
<sequence length="119" mass="12258">MDEHLQPLLRELLGDALRRERHRQGRTLAQLSAASGVSIQHLSDVERGRKDPSSEVLAAITGALAIDVLDLLRRIDASAAVAPVLDLTGRAASLPRPTVTSLPGGGAGGAVSGALLLAA</sequence>
<organism evidence="2 3">
    <name type="scientific">Brachybacterium huguangmaarense</name>
    <dbReference type="NCBI Taxonomy" id="1652028"/>
    <lineage>
        <taxon>Bacteria</taxon>
        <taxon>Bacillati</taxon>
        <taxon>Actinomycetota</taxon>
        <taxon>Actinomycetes</taxon>
        <taxon>Micrococcales</taxon>
        <taxon>Dermabacteraceae</taxon>
        <taxon>Brachybacterium</taxon>
    </lineage>
</organism>